<dbReference type="Proteomes" id="UP001556367">
    <property type="component" value="Unassembled WGS sequence"/>
</dbReference>
<organism evidence="2 3">
    <name type="scientific">Hohenbuehelia grisea</name>
    <dbReference type="NCBI Taxonomy" id="104357"/>
    <lineage>
        <taxon>Eukaryota</taxon>
        <taxon>Fungi</taxon>
        <taxon>Dikarya</taxon>
        <taxon>Basidiomycota</taxon>
        <taxon>Agaricomycotina</taxon>
        <taxon>Agaricomycetes</taxon>
        <taxon>Agaricomycetidae</taxon>
        <taxon>Agaricales</taxon>
        <taxon>Pleurotineae</taxon>
        <taxon>Pleurotaceae</taxon>
        <taxon>Hohenbuehelia</taxon>
    </lineage>
</organism>
<keyword evidence="3" id="KW-1185">Reference proteome</keyword>
<sequence>MESPQRPQSNKSPSRRDALEDFRDSSGGNLHRSPTGPRIVIQCCTRLLQMARSCTRVSRSLGISYVCQEHPEWLAKKLRLSGFAPLHLLWPSNNHDDGLTFNGIQNLLEHTGRIFHLDITSSSNVLDHLARFLPEMRQLRELHLHSLDYYGSRPTLPEILSTLDAPHLYSVELYGIKFLWNSSLIRNLKELRMTSGPPQFLPSILFALTESTQLEVLELDHIFEPQPSAIVSNGEGQPLSHPDLPYLTTLSITHSEPLSVTKFLAHTTCPKLETLKLHFQNLFGQLDSQAFDFGHVIRISADVLKHHINFVCKGEIAITRASFALKIYSSYSQSSHSDKDSSYASHNDRIILDISLLWASSCPVIVRDSAHHFLQRLPLGMIHKFSVTQVRSTPYQPAPRGLEPRVLSTAQWSDILAALPALEELRVNVSVGVLAALQRINIRPHNDSTSVPVGSAVSADPAVPSVLVTGPRTFSSDEVISAGRDRAAVGVTHSTDEGVEADDDLEAGATVYAPQLRRLVIFDWRFGYYSRQRFETTMSYNDSFSLLVECLHRRQQNAPHGIEELVIEKCRNINDGLAEVIMDGVDYLSVQWDDGAEILTADEDHPTLSYSSGWD</sequence>
<reference evidence="3" key="1">
    <citation type="submission" date="2024-06" db="EMBL/GenBank/DDBJ databases">
        <title>Multi-omics analyses provide insights into the biosynthesis of the anticancer antibiotic pleurotin in Hohenbuehelia grisea.</title>
        <authorList>
            <person name="Weaver J.A."/>
            <person name="Alberti F."/>
        </authorList>
    </citation>
    <scope>NUCLEOTIDE SEQUENCE [LARGE SCALE GENOMIC DNA]</scope>
    <source>
        <strain evidence="3">T-177</strain>
    </source>
</reference>
<feature type="compositionally biased region" description="Basic and acidic residues" evidence="1">
    <location>
        <begin position="14"/>
        <end position="24"/>
    </location>
</feature>
<comment type="caution">
    <text evidence="2">The sequence shown here is derived from an EMBL/GenBank/DDBJ whole genome shotgun (WGS) entry which is preliminary data.</text>
</comment>
<dbReference type="SUPFAM" id="SSF52047">
    <property type="entry name" value="RNI-like"/>
    <property type="match status" value="1"/>
</dbReference>
<dbReference type="InterPro" id="IPR032675">
    <property type="entry name" value="LRR_dom_sf"/>
</dbReference>
<gene>
    <name evidence="2" type="ORF">HGRIS_004524</name>
</gene>
<dbReference type="Gene3D" id="3.80.10.10">
    <property type="entry name" value="Ribonuclease Inhibitor"/>
    <property type="match status" value="1"/>
</dbReference>
<proteinExistence type="predicted"/>
<feature type="compositionally biased region" description="Polar residues" evidence="1">
    <location>
        <begin position="1"/>
        <end position="12"/>
    </location>
</feature>
<protein>
    <submittedName>
        <fullName evidence="2">Uncharacterized protein</fullName>
    </submittedName>
</protein>
<dbReference type="EMBL" id="JASNQZ010000008">
    <property type="protein sequence ID" value="KAL0953274.1"/>
    <property type="molecule type" value="Genomic_DNA"/>
</dbReference>
<evidence type="ECO:0000313" key="2">
    <source>
        <dbReference type="EMBL" id="KAL0953274.1"/>
    </source>
</evidence>
<name>A0ABR3JCA4_9AGAR</name>
<accession>A0ABR3JCA4</accession>
<feature type="region of interest" description="Disordered" evidence="1">
    <location>
        <begin position="1"/>
        <end position="33"/>
    </location>
</feature>
<evidence type="ECO:0000313" key="3">
    <source>
        <dbReference type="Proteomes" id="UP001556367"/>
    </source>
</evidence>
<evidence type="ECO:0000256" key="1">
    <source>
        <dbReference type="SAM" id="MobiDB-lite"/>
    </source>
</evidence>